<evidence type="ECO:0000313" key="1">
    <source>
        <dbReference type="EMBL" id="KJA22280.1"/>
    </source>
</evidence>
<protein>
    <submittedName>
        <fullName evidence="1">Uncharacterized protein</fullName>
    </submittedName>
</protein>
<name>A0A0D2PR00_HYPSF</name>
<dbReference type="Proteomes" id="UP000054270">
    <property type="component" value="Unassembled WGS sequence"/>
</dbReference>
<dbReference type="AlphaFoldDB" id="A0A0D2PR00"/>
<keyword evidence="2" id="KW-1185">Reference proteome</keyword>
<proteinExistence type="predicted"/>
<accession>A0A0D2PR00</accession>
<reference evidence="2" key="1">
    <citation type="submission" date="2014-04" db="EMBL/GenBank/DDBJ databases">
        <title>Evolutionary Origins and Diversification of the Mycorrhizal Mutualists.</title>
        <authorList>
            <consortium name="DOE Joint Genome Institute"/>
            <consortium name="Mycorrhizal Genomics Consortium"/>
            <person name="Kohler A."/>
            <person name="Kuo A."/>
            <person name="Nagy L.G."/>
            <person name="Floudas D."/>
            <person name="Copeland A."/>
            <person name="Barry K.W."/>
            <person name="Cichocki N."/>
            <person name="Veneault-Fourrey C."/>
            <person name="LaButti K."/>
            <person name="Lindquist E.A."/>
            <person name="Lipzen A."/>
            <person name="Lundell T."/>
            <person name="Morin E."/>
            <person name="Murat C."/>
            <person name="Riley R."/>
            <person name="Ohm R."/>
            <person name="Sun H."/>
            <person name="Tunlid A."/>
            <person name="Henrissat B."/>
            <person name="Grigoriev I.V."/>
            <person name="Hibbett D.S."/>
            <person name="Martin F."/>
        </authorList>
    </citation>
    <scope>NUCLEOTIDE SEQUENCE [LARGE SCALE GENOMIC DNA]</scope>
    <source>
        <strain evidence="2">FD-334 SS-4</strain>
    </source>
</reference>
<gene>
    <name evidence="1" type="ORF">HYPSUDRAFT_662093</name>
</gene>
<organism evidence="1 2">
    <name type="scientific">Hypholoma sublateritium (strain FD-334 SS-4)</name>
    <dbReference type="NCBI Taxonomy" id="945553"/>
    <lineage>
        <taxon>Eukaryota</taxon>
        <taxon>Fungi</taxon>
        <taxon>Dikarya</taxon>
        <taxon>Basidiomycota</taxon>
        <taxon>Agaricomycotina</taxon>
        <taxon>Agaricomycetes</taxon>
        <taxon>Agaricomycetidae</taxon>
        <taxon>Agaricales</taxon>
        <taxon>Agaricineae</taxon>
        <taxon>Strophariaceae</taxon>
        <taxon>Hypholoma</taxon>
    </lineage>
</organism>
<dbReference type="EMBL" id="KN817551">
    <property type="protein sequence ID" value="KJA22280.1"/>
    <property type="molecule type" value="Genomic_DNA"/>
</dbReference>
<sequence>MTCVNQGPPPTRALPPACSVRALRRSRSTTLRVSALRTERSPHSHRPRSRFLVGDCAAWSASGSCPYGSNWRTKTASIGPIIDTAQISRRFVESCGRPHIRVRSAPCTAVESLDPISTECASVRCTRRCVAHAEYPADRISPPALYMR</sequence>
<evidence type="ECO:0000313" key="2">
    <source>
        <dbReference type="Proteomes" id="UP000054270"/>
    </source>
</evidence>